<keyword evidence="2" id="KW-1185">Reference proteome</keyword>
<sequence length="326" mass="37414">MVKEKAAPVRKKSLVRRSAVPVVRDIQHLEVEAPNPQYNNERSILVPVDAEYPMQTTENPPLVTEEVPYFLLDSHPDYVNITEHPYIVTIDVRNGNWPINRSCPEHYLRSYSKGVIVSRNYILWVGFVCPRICTYIVIVGSNEFGKGGELHRAAVIPFNETWRHSTSKITSKFQSVVLLKLDEPIAYSATVQPVKLSDVGERLSSRRNGLMIYDVIIGPEIFQKNRTLLNSRDCNGIINSSRFRWSQPRDYPLDYIHLSEELFCTIPVDGQFPVGSPGMFFFVDGKLFGIQSDSEYLSDEYGFPFNHDVMRNISYYRDFIKNHTGV</sequence>
<reference evidence="1" key="1">
    <citation type="submission" date="2023-04" db="EMBL/GenBank/DDBJ databases">
        <title>A chromosome-level genome assembly of the parasitoid wasp Eretmocerus hayati.</title>
        <authorList>
            <person name="Zhong Y."/>
            <person name="Liu S."/>
            <person name="Liu Y."/>
        </authorList>
    </citation>
    <scope>NUCLEOTIDE SEQUENCE</scope>
    <source>
        <strain evidence="1">ZJU_SS_LIU_2023</strain>
    </source>
</reference>
<comment type="caution">
    <text evidence="1">The sequence shown here is derived from an EMBL/GenBank/DDBJ whole genome shotgun (WGS) entry which is preliminary data.</text>
</comment>
<dbReference type="EMBL" id="CM056741">
    <property type="protein sequence ID" value="KAJ8688070.1"/>
    <property type="molecule type" value="Genomic_DNA"/>
</dbReference>
<proteinExistence type="predicted"/>
<evidence type="ECO:0000313" key="2">
    <source>
        <dbReference type="Proteomes" id="UP001239111"/>
    </source>
</evidence>
<protein>
    <submittedName>
        <fullName evidence="1">Uncharacterized protein</fullName>
    </submittedName>
</protein>
<evidence type="ECO:0000313" key="1">
    <source>
        <dbReference type="EMBL" id="KAJ8688070.1"/>
    </source>
</evidence>
<dbReference type="Proteomes" id="UP001239111">
    <property type="component" value="Chromosome 1"/>
</dbReference>
<gene>
    <name evidence="1" type="ORF">QAD02_023865</name>
</gene>
<accession>A0ACC2PXE7</accession>
<organism evidence="1 2">
    <name type="scientific">Eretmocerus hayati</name>
    <dbReference type="NCBI Taxonomy" id="131215"/>
    <lineage>
        <taxon>Eukaryota</taxon>
        <taxon>Metazoa</taxon>
        <taxon>Ecdysozoa</taxon>
        <taxon>Arthropoda</taxon>
        <taxon>Hexapoda</taxon>
        <taxon>Insecta</taxon>
        <taxon>Pterygota</taxon>
        <taxon>Neoptera</taxon>
        <taxon>Endopterygota</taxon>
        <taxon>Hymenoptera</taxon>
        <taxon>Apocrita</taxon>
        <taxon>Proctotrupomorpha</taxon>
        <taxon>Chalcidoidea</taxon>
        <taxon>Aphelinidae</taxon>
        <taxon>Aphelininae</taxon>
        <taxon>Eretmocerus</taxon>
    </lineage>
</organism>
<name>A0ACC2PXE7_9HYME</name>